<dbReference type="EMBL" id="DVHN01000059">
    <property type="protein sequence ID" value="HIR88369.1"/>
    <property type="molecule type" value="Genomic_DNA"/>
</dbReference>
<reference evidence="2" key="2">
    <citation type="journal article" date="2021" name="PeerJ">
        <title>Extensive microbial diversity within the chicken gut microbiome revealed by metagenomics and culture.</title>
        <authorList>
            <person name="Gilroy R."/>
            <person name="Ravi A."/>
            <person name="Getino M."/>
            <person name="Pursley I."/>
            <person name="Horton D.L."/>
            <person name="Alikhan N.F."/>
            <person name="Baker D."/>
            <person name="Gharbi K."/>
            <person name="Hall N."/>
            <person name="Watson M."/>
            <person name="Adriaenssens E.M."/>
            <person name="Foster-Nyarko E."/>
            <person name="Jarju S."/>
            <person name="Secka A."/>
            <person name="Antonio M."/>
            <person name="Oren A."/>
            <person name="Chaudhuri R.R."/>
            <person name="La Ragione R."/>
            <person name="Hildebrand F."/>
            <person name="Pallen M.J."/>
        </authorList>
    </citation>
    <scope>NUCLEOTIDE SEQUENCE</scope>
    <source>
        <strain evidence="2">ChiW13-3771</strain>
    </source>
</reference>
<proteinExistence type="predicted"/>
<evidence type="ECO:0000313" key="3">
    <source>
        <dbReference type="Proteomes" id="UP000824201"/>
    </source>
</evidence>
<keyword evidence="1" id="KW-0472">Membrane</keyword>
<feature type="transmembrane region" description="Helical" evidence="1">
    <location>
        <begin position="6"/>
        <end position="32"/>
    </location>
</feature>
<name>A0A9D1EDM3_9FIRM</name>
<accession>A0A9D1EDM3</accession>
<evidence type="ECO:0000256" key="1">
    <source>
        <dbReference type="SAM" id="Phobius"/>
    </source>
</evidence>
<protein>
    <submittedName>
        <fullName evidence="2">Pilus assembly protein</fullName>
    </submittedName>
</protein>
<dbReference type="Proteomes" id="UP000824201">
    <property type="component" value="Unassembled WGS sequence"/>
</dbReference>
<gene>
    <name evidence="2" type="ORF">IAC96_05400</name>
</gene>
<keyword evidence="1" id="KW-1133">Transmembrane helix</keyword>
<organism evidence="2 3">
    <name type="scientific">Candidatus Fimimorpha faecalis</name>
    <dbReference type="NCBI Taxonomy" id="2840824"/>
    <lineage>
        <taxon>Bacteria</taxon>
        <taxon>Bacillati</taxon>
        <taxon>Bacillota</taxon>
        <taxon>Clostridia</taxon>
        <taxon>Eubacteriales</taxon>
        <taxon>Candidatus Fimimorpha</taxon>
    </lineage>
</organism>
<reference evidence="2" key="1">
    <citation type="submission" date="2020-10" db="EMBL/GenBank/DDBJ databases">
        <authorList>
            <person name="Gilroy R."/>
        </authorList>
    </citation>
    <scope>NUCLEOTIDE SEQUENCE</scope>
    <source>
        <strain evidence="2">ChiW13-3771</strain>
    </source>
</reference>
<dbReference type="AlphaFoldDB" id="A0A9D1EDM3"/>
<comment type="caution">
    <text evidence="2">The sequence shown here is derived from an EMBL/GenBank/DDBJ whole genome shotgun (WGS) entry which is preliminary data.</text>
</comment>
<evidence type="ECO:0000313" key="2">
    <source>
        <dbReference type="EMBL" id="HIR88369.1"/>
    </source>
</evidence>
<sequence length="167" mass="19819">MNEGSYTVEASLIMCFIICIMLGIVYMGFYVYDYYMAELIMTETMKRENRWVIECSDRVDGEIHWEEWSNKSILWRLFYSNEGDESIEQIRELLEETLLISNLDQVQVNVKREKIEVEYQLKTHFPGKWIQIILGAKSLNTSNKMSFEDKESEELIRICRGVKNDES</sequence>
<keyword evidence="1" id="KW-0812">Transmembrane</keyword>